<evidence type="ECO:0000313" key="3">
    <source>
        <dbReference type="Proteomes" id="UP001143307"/>
    </source>
</evidence>
<organism evidence="2 3">
    <name type="scientific">Candidatus Seongchinamella marina</name>
    <dbReference type="NCBI Taxonomy" id="2518990"/>
    <lineage>
        <taxon>Bacteria</taxon>
        <taxon>Pseudomonadati</taxon>
        <taxon>Pseudomonadota</taxon>
        <taxon>Gammaproteobacteria</taxon>
        <taxon>Cellvibrionales</taxon>
        <taxon>Halieaceae</taxon>
        <taxon>Seongchinamella</taxon>
    </lineage>
</organism>
<keyword evidence="3" id="KW-1185">Reference proteome</keyword>
<protein>
    <recommendedName>
        <fullName evidence="4">Porin</fullName>
    </recommendedName>
</protein>
<dbReference type="SUPFAM" id="SSF56935">
    <property type="entry name" value="Porins"/>
    <property type="match status" value="1"/>
</dbReference>
<accession>A0ABT3SVI7</accession>
<dbReference type="Pfam" id="PF16930">
    <property type="entry name" value="Porin_5"/>
    <property type="match status" value="2"/>
</dbReference>
<dbReference type="RefSeq" id="WP_279252244.1">
    <property type="nucleotide sequence ID" value="NZ_SHNP01000002.1"/>
</dbReference>
<proteinExistence type="predicted"/>
<evidence type="ECO:0000313" key="2">
    <source>
        <dbReference type="EMBL" id="MCX2973319.1"/>
    </source>
</evidence>
<keyword evidence="1" id="KW-0732">Signal</keyword>
<dbReference type="InterPro" id="IPR032638">
    <property type="entry name" value="Porin_5"/>
</dbReference>
<dbReference type="Proteomes" id="UP001143307">
    <property type="component" value="Unassembled WGS sequence"/>
</dbReference>
<evidence type="ECO:0008006" key="4">
    <source>
        <dbReference type="Google" id="ProtNLM"/>
    </source>
</evidence>
<feature type="signal peptide" evidence="1">
    <location>
        <begin position="1"/>
        <end position="22"/>
    </location>
</feature>
<evidence type="ECO:0000256" key="1">
    <source>
        <dbReference type="SAM" id="SignalP"/>
    </source>
</evidence>
<feature type="chain" id="PRO_5046154101" description="Porin" evidence="1">
    <location>
        <begin position="23"/>
        <end position="421"/>
    </location>
</feature>
<gene>
    <name evidence="2" type="ORF">EYC87_06940</name>
</gene>
<dbReference type="EMBL" id="SHNP01000002">
    <property type="protein sequence ID" value="MCX2973319.1"/>
    <property type="molecule type" value="Genomic_DNA"/>
</dbReference>
<reference evidence="2" key="1">
    <citation type="submission" date="2019-02" db="EMBL/GenBank/DDBJ databases">
        <authorList>
            <person name="Li S.-H."/>
        </authorList>
    </citation>
    <scope>NUCLEOTIDE SEQUENCE</scope>
    <source>
        <strain evidence="2">IMCC8485</strain>
    </source>
</reference>
<sequence>MKQLMSVAVAAVVVGISGSVQASVSDAEWEQFKSQFADMASRVQALEAENAALKQQDTLPLENLSQLQSDVATLQSQNKASSWSEQVKIKGDFRYRYEAIDVEDRDSRERNRIRARVAIAAQLPSDTEVGIGFATGGDDPVSTNQTLGGGGSTKDVRLDKAYFKWNATAGLYVQAGKFSNPLYKPQKSSLLWDGDWRPEGIGAGWAAEHLFAAFMGNWLESDTKNRNDTFSYSLQGGTKFSLGEAKLTAALAYHNFPTRGATPFYGDDDDPDFFGNSSVAGVYLYDYEMLEVGADLAMNVFDMPLSIYANYVNNQDADDYNSGWLAGISLGKASGKGTWGVGYQYRDLEADAVLGLLSDSDFAGGGTDGKGHILSGAYGINKQWSLGLTWFLDNEAGEKNLADRGGAISYDRIMLDTKFKY</sequence>
<name>A0ABT3SVI7_9GAMM</name>
<comment type="caution">
    <text evidence="2">The sequence shown here is derived from an EMBL/GenBank/DDBJ whole genome shotgun (WGS) entry which is preliminary data.</text>
</comment>